<sequence>MKIGVSGIQGDFREHKVMLEKLGIDVKVVRKPEELDEVNGLVIPGGESTTMIRIMKMVNLYEKLKQKIKEGFPVFGTCAGMILLSKEVVNFPQDSLGVIDIKVERNAYGRQVDSFEEQIEVKGFEKPFNAIFIRAPKVVDYDENVEVLATYMDSPVLLRQNNVLVASFHPELTEDTRIHEYFLNMVKK</sequence>
<dbReference type="PANTHER" id="PTHR31559:SF0">
    <property type="entry name" value="PYRIDOXAL 5'-PHOSPHATE SYNTHASE SUBUNIT SNO1-RELATED"/>
    <property type="match status" value="1"/>
</dbReference>
<comment type="similarity">
    <text evidence="1 10">Belongs to the glutaminase PdxT/SNO family.</text>
</comment>
<feature type="active site" description="Nucleophile" evidence="10 11">
    <location>
        <position position="78"/>
    </location>
</feature>
<dbReference type="Pfam" id="PF01174">
    <property type="entry name" value="SNO"/>
    <property type="match status" value="1"/>
</dbReference>
<accession>A0A841GPP9</accession>
<dbReference type="GO" id="GO:0042823">
    <property type="term" value="P:pyridoxal phosphate biosynthetic process"/>
    <property type="evidence" value="ECO:0007669"/>
    <property type="project" value="UniProtKB-UniRule"/>
</dbReference>
<dbReference type="EC" id="3.5.1.2" evidence="10"/>
<dbReference type="Proteomes" id="UP000555828">
    <property type="component" value="Unassembled WGS sequence"/>
</dbReference>
<comment type="caution">
    <text evidence="13">The sequence shown here is derived from an EMBL/GenBank/DDBJ whole genome shotgun (WGS) entry which is preliminary data.</text>
</comment>
<evidence type="ECO:0000256" key="3">
    <source>
        <dbReference type="ARBA" id="ARBA00022898"/>
    </source>
</evidence>
<dbReference type="GO" id="GO:1903600">
    <property type="term" value="C:glutaminase complex"/>
    <property type="evidence" value="ECO:0007669"/>
    <property type="project" value="TreeGrafter"/>
</dbReference>
<feature type="binding site" evidence="10 12">
    <location>
        <begin position="133"/>
        <end position="134"/>
    </location>
    <ligand>
        <name>L-glutamine</name>
        <dbReference type="ChEBI" id="CHEBI:58359"/>
    </ligand>
</feature>
<dbReference type="InterPro" id="IPR021196">
    <property type="entry name" value="PdxT/SNO_CS"/>
</dbReference>
<dbReference type="GO" id="GO:0005829">
    <property type="term" value="C:cytosol"/>
    <property type="evidence" value="ECO:0007669"/>
    <property type="project" value="TreeGrafter"/>
</dbReference>
<dbReference type="AlphaFoldDB" id="A0A841GPP9"/>
<feature type="active site" description="Charge relay system" evidence="10 11">
    <location>
        <position position="169"/>
    </location>
</feature>
<dbReference type="RefSeq" id="WP_184619803.1">
    <property type="nucleotide sequence ID" value="NZ_JACHEX010000005.1"/>
</dbReference>
<organism evidence="13 14">
    <name type="scientific">Thermosipho japonicus</name>
    <dbReference type="NCBI Taxonomy" id="90323"/>
    <lineage>
        <taxon>Bacteria</taxon>
        <taxon>Thermotogati</taxon>
        <taxon>Thermotogota</taxon>
        <taxon>Thermotogae</taxon>
        <taxon>Thermotogales</taxon>
        <taxon>Fervidobacteriaceae</taxon>
        <taxon>Thermosipho</taxon>
    </lineage>
</organism>
<evidence type="ECO:0000256" key="4">
    <source>
        <dbReference type="ARBA" id="ARBA00022962"/>
    </source>
</evidence>
<comment type="subunit">
    <text evidence="9 10">In the presence of PdxS, forms a dodecamer of heterodimers. Only shows activity in the heterodimer.</text>
</comment>
<protein>
    <recommendedName>
        <fullName evidence="10">Pyridoxal 5'-phosphate synthase subunit PdxT</fullName>
        <ecNumber evidence="10">4.3.3.6</ecNumber>
    </recommendedName>
    <alternativeName>
        <fullName evidence="10">Pdx2</fullName>
    </alternativeName>
    <alternativeName>
        <fullName evidence="10">Pyridoxal 5'-phosphate synthase glutaminase subunit</fullName>
        <ecNumber evidence="10">3.5.1.2</ecNumber>
    </alternativeName>
</protein>
<evidence type="ECO:0000256" key="11">
    <source>
        <dbReference type="PIRSR" id="PIRSR005639-1"/>
    </source>
</evidence>
<evidence type="ECO:0000256" key="10">
    <source>
        <dbReference type="HAMAP-Rule" id="MF_01615"/>
    </source>
</evidence>
<comment type="catalytic activity">
    <reaction evidence="7 10">
        <text>L-glutamine + H2O = L-glutamate + NH4(+)</text>
        <dbReference type="Rhea" id="RHEA:15889"/>
        <dbReference type="ChEBI" id="CHEBI:15377"/>
        <dbReference type="ChEBI" id="CHEBI:28938"/>
        <dbReference type="ChEBI" id="CHEBI:29985"/>
        <dbReference type="ChEBI" id="CHEBI:58359"/>
        <dbReference type="EC" id="3.5.1.2"/>
    </reaction>
</comment>
<keyword evidence="4 10" id="KW-0315">Glutamine amidotransferase</keyword>
<dbReference type="GO" id="GO:0006543">
    <property type="term" value="P:L-glutamine catabolic process"/>
    <property type="evidence" value="ECO:0007669"/>
    <property type="project" value="UniProtKB-UniRule"/>
</dbReference>
<proteinExistence type="inferred from homology"/>
<keyword evidence="3 10" id="KW-0663">Pyridoxal phosphate</keyword>
<evidence type="ECO:0000256" key="1">
    <source>
        <dbReference type="ARBA" id="ARBA00008345"/>
    </source>
</evidence>
<evidence type="ECO:0000313" key="13">
    <source>
        <dbReference type="EMBL" id="MBB6063204.1"/>
    </source>
</evidence>
<dbReference type="PROSITE" id="PS51273">
    <property type="entry name" value="GATASE_TYPE_1"/>
    <property type="match status" value="1"/>
</dbReference>
<comment type="function">
    <text evidence="8 10">Catalyzes the hydrolysis of glutamine to glutamate and ammonia as part of the biosynthesis of pyridoxal 5'-phosphate. The resulting ammonia molecule is channeled to the active site of PdxS.</text>
</comment>
<feature type="binding site" evidence="10 12">
    <location>
        <begin position="46"/>
        <end position="48"/>
    </location>
    <ligand>
        <name>L-glutamine</name>
        <dbReference type="ChEBI" id="CHEBI:58359"/>
    </ligand>
</feature>
<keyword evidence="5 10" id="KW-0456">Lyase</keyword>
<evidence type="ECO:0000313" key="14">
    <source>
        <dbReference type="Proteomes" id="UP000555828"/>
    </source>
</evidence>
<evidence type="ECO:0000256" key="8">
    <source>
        <dbReference type="ARBA" id="ARBA00054599"/>
    </source>
</evidence>
<keyword evidence="14" id="KW-1185">Reference proteome</keyword>
<dbReference type="NCBIfam" id="NF010050">
    <property type="entry name" value="PRK13526.1"/>
    <property type="match status" value="1"/>
</dbReference>
<dbReference type="PIRSF" id="PIRSF005639">
    <property type="entry name" value="Glut_amidoT_SNO"/>
    <property type="match status" value="1"/>
</dbReference>
<dbReference type="InterPro" id="IPR002161">
    <property type="entry name" value="PdxT/SNO"/>
</dbReference>
<dbReference type="GO" id="GO:0036381">
    <property type="term" value="F:pyridoxal 5'-phosphate synthase (glutamine hydrolysing) activity"/>
    <property type="evidence" value="ECO:0007669"/>
    <property type="project" value="UniProtKB-UniRule"/>
</dbReference>
<keyword evidence="2 10" id="KW-0378">Hydrolase</keyword>
<dbReference type="PROSITE" id="PS01236">
    <property type="entry name" value="PDXT_SNO_1"/>
    <property type="match status" value="1"/>
</dbReference>
<comment type="catalytic activity">
    <reaction evidence="6 10">
        <text>aldehydo-D-ribose 5-phosphate + D-glyceraldehyde 3-phosphate + L-glutamine = pyridoxal 5'-phosphate + L-glutamate + phosphate + 3 H2O + H(+)</text>
        <dbReference type="Rhea" id="RHEA:31507"/>
        <dbReference type="ChEBI" id="CHEBI:15377"/>
        <dbReference type="ChEBI" id="CHEBI:15378"/>
        <dbReference type="ChEBI" id="CHEBI:29985"/>
        <dbReference type="ChEBI" id="CHEBI:43474"/>
        <dbReference type="ChEBI" id="CHEBI:58273"/>
        <dbReference type="ChEBI" id="CHEBI:58359"/>
        <dbReference type="ChEBI" id="CHEBI:59776"/>
        <dbReference type="ChEBI" id="CHEBI:597326"/>
        <dbReference type="EC" id="4.3.3.6"/>
    </reaction>
</comment>
<dbReference type="UniPathway" id="UPA00245"/>
<dbReference type="PROSITE" id="PS51130">
    <property type="entry name" value="PDXT_SNO_2"/>
    <property type="match status" value="1"/>
</dbReference>
<evidence type="ECO:0000256" key="5">
    <source>
        <dbReference type="ARBA" id="ARBA00023239"/>
    </source>
</evidence>
<feature type="binding site" evidence="10 12">
    <location>
        <position position="105"/>
    </location>
    <ligand>
        <name>L-glutamine</name>
        <dbReference type="ChEBI" id="CHEBI:58359"/>
    </ligand>
</feature>
<evidence type="ECO:0000256" key="12">
    <source>
        <dbReference type="PIRSR" id="PIRSR005639-2"/>
    </source>
</evidence>
<dbReference type="NCBIfam" id="TIGR03800">
    <property type="entry name" value="PLP_synth_Pdx2"/>
    <property type="match status" value="1"/>
</dbReference>
<dbReference type="FunFam" id="3.40.50.880:FF:000010">
    <property type="entry name" value="uncharacterized protein LOC100176842 isoform X2"/>
    <property type="match status" value="1"/>
</dbReference>
<dbReference type="HAMAP" id="MF_01615">
    <property type="entry name" value="PdxT"/>
    <property type="match status" value="1"/>
</dbReference>
<dbReference type="GO" id="GO:0004359">
    <property type="term" value="F:glutaminase activity"/>
    <property type="evidence" value="ECO:0007669"/>
    <property type="project" value="UniProtKB-UniRule"/>
</dbReference>
<dbReference type="EC" id="4.3.3.6" evidence="10"/>
<dbReference type="PANTHER" id="PTHR31559">
    <property type="entry name" value="PYRIDOXAL 5'-PHOSPHATE SYNTHASE SUBUNIT SNO"/>
    <property type="match status" value="1"/>
</dbReference>
<evidence type="ECO:0000256" key="6">
    <source>
        <dbReference type="ARBA" id="ARBA00047992"/>
    </source>
</evidence>
<evidence type="ECO:0000256" key="2">
    <source>
        <dbReference type="ARBA" id="ARBA00022801"/>
    </source>
</evidence>
<feature type="active site" description="Charge relay system" evidence="10 11">
    <location>
        <position position="171"/>
    </location>
</feature>
<dbReference type="GO" id="GO:0008614">
    <property type="term" value="P:pyridoxine metabolic process"/>
    <property type="evidence" value="ECO:0007669"/>
    <property type="project" value="TreeGrafter"/>
</dbReference>
<dbReference type="InterPro" id="IPR029062">
    <property type="entry name" value="Class_I_gatase-like"/>
</dbReference>
<name>A0A841GPP9_9BACT</name>
<evidence type="ECO:0000256" key="7">
    <source>
        <dbReference type="ARBA" id="ARBA00049534"/>
    </source>
</evidence>
<evidence type="ECO:0000256" key="9">
    <source>
        <dbReference type="ARBA" id="ARBA00064749"/>
    </source>
</evidence>
<dbReference type="EMBL" id="JACHEX010000005">
    <property type="protein sequence ID" value="MBB6063204.1"/>
    <property type="molecule type" value="Genomic_DNA"/>
</dbReference>
<dbReference type="Gene3D" id="3.40.50.880">
    <property type="match status" value="1"/>
</dbReference>
<comment type="pathway">
    <text evidence="10">Cofactor biosynthesis; pyridoxal 5'-phosphate biosynthesis.</text>
</comment>
<dbReference type="SUPFAM" id="SSF52317">
    <property type="entry name" value="Class I glutamine amidotransferase-like"/>
    <property type="match status" value="1"/>
</dbReference>
<gene>
    <name evidence="10" type="primary">pdxT</name>
    <name evidence="13" type="ORF">HNP65_001668</name>
</gene>
<reference evidence="13 14" key="1">
    <citation type="submission" date="2020-08" db="EMBL/GenBank/DDBJ databases">
        <title>Genomic Encyclopedia of Type Strains, Phase IV (KMG-IV): sequencing the most valuable type-strain genomes for metagenomic binning, comparative biology and taxonomic classification.</title>
        <authorList>
            <person name="Goeker M."/>
        </authorList>
    </citation>
    <scope>NUCLEOTIDE SEQUENCE [LARGE SCALE GENOMIC DNA]</scope>
    <source>
        <strain evidence="13 14">DSM 13481</strain>
    </source>
</reference>
<dbReference type="CDD" id="cd01749">
    <property type="entry name" value="GATase1_PB"/>
    <property type="match status" value="1"/>
</dbReference>